<gene>
    <name evidence="1" type="ORF">CXK93_04780</name>
</gene>
<sequence length="61" mass="6722">MTRRLVLTLDLNENDLDALHSLLNNPTAVAKAVAPLDHREQARIIDVLTEMAGCLVEAIDQ</sequence>
<proteinExistence type="predicted"/>
<accession>A0ABX4W432</accession>
<name>A0ABX4W432_9GAMM</name>
<reference evidence="1 2" key="1">
    <citation type="submission" date="2018-01" db="EMBL/GenBank/DDBJ databases">
        <title>Denitrification phenotypes of diverse strains of Pseudomonas stutzeri.</title>
        <authorList>
            <person name="Milligan D.A."/>
            <person name="Bergaust L."/>
            <person name="Bakken L.R."/>
            <person name="Frostegard A."/>
        </authorList>
    </citation>
    <scope>NUCLEOTIDE SEQUENCE [LARGE SCALE GENOMIC DNA]</scope>
    <source>
        <strain evidence="1 2">ST27MN3</strain>
    </source>
</reference>
<evidence type="ECO:0000313" key="1">
    <source>
        <dbReference type="EMBL" id="PNF86120.1"/>
    </source>
</evidence>
<comment type="caution">
    <text evidence="1">The sequence shown here is derived from an EMBL/GenBank/DDBJ whole genome shotgun (WGS) entry which is preliminary data.</text>
</comment>
<evidence type="ECO:0000313" key="2">
    <source>
        <dbReference type="Proteomes" id="UP000236021"/>
    </source>
</evidence>
<organism evidence="1 2">
    <name type="scientific">Stutzerimonas decontaminans</name>
    <dbReference type="NCBI Taxonomy" id="3022791"/>
    <lineage>
        <taxon>Bacteria</taxon>
        <taxon>Pseudomonadati</taxon>
        <taxon>Pseudomonadota</taxon>
        <taxon>Gammaproteobacteria</taxon>
        <taxon>Pseudomonadales</taxon>
        <taxon>Pseudomonadaceae</taxon>
        <taxon>Stutzerimonas</taxon>
    </lineage>
</organism>
<keyword evidence="2" id="KW-1185">Reference proteome</keyword>
<dbReference type="RefSeq" id="WP_102856791.1">
    <property type="nucleotide sequence ID" value="NZ_JAMOHT010000025.1"/>
</dbReference>
<dbReference type="Proteomes" id="UP000236021">
    <property type="component" value="Unassembled WGS sequence"/>
</dbReference>
<dbReference type="EMBL" id="POUI01000001">
    <property type="protein sequence ID" value="PNF86120.1"/>
    <property type="molecule type" value="Genomic_DNA"/>
</dbReference>
<protein>
    <submittedName>
        <fullName evidence="1">Uncharacterized protein</fullName>
    </submittedName>
</protein>